<evidence type="ECO:0000313" key="2">
    <source>
        <dbReference type="EMBL" id="RMI32014.1"/>
    </source>
</evidence>
<comment type="caution">
    <text evidence="2">The sequence shown here is derived from an EMBL/GenBank/DDBJ whole genome shotgun (WGS) entry which is preliminary data.</text>
</comment>
<feature type="region of interest" description="Disordered" evidence="1">
    <location>
        <begin position="90"/>
        <end position="118"/>
    </location>
</feature>
<gene>
    <name evidence="2" type="ORF">EBN88_25455</name>
</gene>
<name>A0A3M2L3Q0_9ACTN</name>
<sequence length="118" mass="12547">MRPSIPDYRPEWNGAAELASASDMTAVRAAGRAVVDLVLTDDDVFYDSLSDGLQADIITPVEMLEIALKSPSDDVDVVAAARMVRAAVDRHHGTPGAAPGELTTLTDRLPPAPPELLR</sequence>
<accession>A0A3M2L3Q0</accession>
<evidence type="ECO:0000256" key="1">
    <source>
        <dbReference type="SAM" id="MobiDB-lite"/>
    </source>
</evidence>
<proteinExistence type="predicted"/>
<reference evidence="2 3" key="1">
    <citation type="submission" date="2018-10" db="EMBL/GenBank/DDBJ databases">
        <title>Isolation, diversity and antifungal activity of actinobacteria from wheat.</title>
        <authorList>
            <person name="Han C."/>
        </authorList>
    </citation>
    <scope>NUCLEOTIDE SEQUENCE [LARGE SCALE GENOMIC DNA]</scope>
    <source>
        <strain evidence="2 3">NEAU-YY642</strain>
    </source>
</reference>
<keyword evidence="3" id="KW-1185">Reference proteome</keyword>
<dbReference type="Proteomes" id="UP000278673">
    <property type="component" value="Unassembled WGS sequence"/>
</dbReference>
<organism evidence="2 3">
    <name type="scientific">Streptomyces triticirhizae</name>
    <dbReference type="NCBI Taxonomy" id="2483353"/>
    <lineage>
        <taxon>Bacteria</taxon>
        <taxon>Bacillati</taxon>
        <taxon>Actinomycetota</taxon>
        <taxon>Actinomycetes</taxon>
        <taxon>Kitasatosporales</taxon>
        <taxon>Streptomycetaceae</taxon>
        <taxon>Streptomyces</taxon>
    </lineage>
</organism>
<protein>
    <submittedName>
        <fullName evidence="2">Uncharacterized protein</fullName>
    </submittedName>
</protein>
<dbReference type="RefSeq" id="WP_122399400.1">
    <property type="nucleotide sequence ID" value="NZ_RFFJ01000209.1"/>
</dbReference>
<dbReference type="AlphaFoldDB" id="A0A3M2L3Q0"/>
<dbReference type="EMBL" id="RFFJ01000209">
    <property type="protein sequence ID" value="RMI32014.1"/>
    <property type="molecule type" value="Genomic_DNA"/>
</dbReference>
<evidence type="ECO:0000313" key="3">
    <source>
        <dbReference type="Proteomes" id="UP000278673"/>
    </source>
</evidence>